<evidence type="ECO:0000313" key="2">
    <source>
        <dbReference type="EMBL" id="TDL18611.1"/>
    </source>
</evidence>
<feature type="region of interest" description="Disordered" evidence="1">
    <location>
        <begin position="1"/>
        <end position="102"/>
    </location>
</feature>
<protein>
    <submittedName>
        <fullName evidence="2">Uncharacterized protein</fullName>
    </submittedName>
</protein>
<sequence>MPWGASFVLNSDLLPSSDNHAQSAGVGSSDLMDKSAGMPRPSPEPSVQTQPTLQARHRLGYRSTQPFIKPPAFADGQTKENEVHDTSGTPCVSPPPTRTVDQSQPILQSIHRPARPRHLPGVLEPRKATSARDDPPSKKSITHAVSIGGSSRERLRMQLIGLARAGTRFPLGLSDIIQRHLPISFLVCMSDCCF</sequence>
<feature type="region of interest" description="Disordered" evidence="1">
    <location>
        <begin position="116"/>
        <end position="143"/>
    </location>
</feature>
<gene>
    <name evidence="2" type="ORF">BD410DRAFT_793150</name>
</gene>
<feature type="compositionally biased region" description="Basic and acidic residues" evidence="1">
    <location>
        <begin position="124"/>
        <end position="137"/>
    </location>
</feature>
<dbReference type="AlphaFoldDB" id="A0A4Y7PU89"/>
<dbReference type="VEuPathDB" id="FungiDB:BD410DRAFT_793150"/>
<organism evidence="2 3">
    <name type="scientific">Rickenella mellea</name>
    <dbReference type="NCBI Taxonomy" id="50990"/>
    <lineage>
        <taxon>Eukaryota</taxon>
        <taxon>Fungi</taxon>
        <taxon>Dikarya</taxon>
        <taxon>Basidiomycota</taxon>
        <taxon>Agaricomycotina</taxon>
        <taxon>Agaricomycetes</taxon>
        <taxon>Hymenochaetales</taxon>
        <taxon>Rickenellaceae</taxon>
        <taxon>Rickenella</taxon>
    </lineage>
</organism>
<evidence type="ECO:0000256" key="1">
    <source>
        <dbReference type="SAM" id="MobiDB-lite"/>
    </source>
</evidence>
<reference evidence="2 3" key="1">
    <citation type="submission" date="2018-06" db="EMBL/GenBank/DDBJ databases">
        <title>A transcriptomic atlas of mushroom development highlights an independent origin of complex multicellularity.</title>
        <authorList>
            <consortium name="DOE Joint Genome Institute"/>
            <person name="Krizsan K."/>
            <person name="Almasi E."/>
            <person name="Merenyi Z."/>
            <person name="Sahu N."/>
            <person name="Viragh M."/>
            <person name="Koszo T."/>
            <person name="Mondo S."/>
            <person name="Kiss B."/>
            <person name="Balint B."/>
            <person name="Kues U."/>
            <person name="Barry K."/>
            <person name="Hegedus J.C."/>
            <person name="Henrissat B."/>
            <person name="Johnson J."/>
            <person name="Lipzen A."/>
            <person name="Ohm R."/>
            <person name="Nagy I."/>
            <person name="Pangilinan J."/>
            <person name="Yan J."/>
            <person name="Xiong Y."/>
            <person name="Grigoriev I.V."/>
            <person name="Hibbett D.S."/>
            <person name="Nagy L.G."/>
        </authorList>
    </citation>
    <scope>NUCLEOTIDE SEQUENCE [LARGE SCALE GENOMIC DNA]</scope>
    <source>
        <strain evidence="2 3">SZMC22713</strain>
    </source>
</reference>
<dbReference type="Proteomes" id="UP000294933">
    <property type="component" value="Unassembled WGS sequence"/>
</dbReference>
<dbReference type="EMBL" id="ML170206">
    <property type="protein sequence ID" value="TDL18611.1"/>
    <property type="molecule type" value="Genomic_DNA"/>
</dbReference>
<feature type="compositionally biased region" description="Polar residues" evidence="1">
    <location>
        <begin position="13"/>
        <end position="26"/>
    </location>
</feature>
<evidence type="ECO:0000313" key="3">
    <source>
        <dbReference type="Proteomes" id="UP000294933"/>
    </source>
</evidence>
<keyword evidence="3" id="KW-1185">Reference proteome</keyword>
<accession>A0A4Y7PU89</accession>
<proteinExistence type="predicted"/>
<name>A0A4Y7PU89_9AGAM</name>